<feature type="domain" description="RRM" evidence="3">
    <location>
        <begin position="1"/>
        <end position="79"/>
    </location>
</feature>
<dbReference type="InterPro" id="IPR035979">
    <property type="entry name" value="RBD_domain_sf"/>
</dbReference>
<evidence type="ECO:0000313" key="4">
    <source>
        <dbReference type="EMBL" id="MBW4671959.1"/>
    </source>
</evidence>
<proteinExistence type="predicted"/>
<dbReference type="Pfam" id="PF00076">
    <property type="entry name" value="RRM_1"/>
    <property type="match status" value="1"/>
</dbReference>
<feature type="region of interest" description="Disordered" evidence="2">
    <location>
        <begin position="74"/>
        <end position="108"/>
    </location>
</feature>
<dbReference type="SMART" id="SM00360">
    <property type="entry name" value="RRM"/>
    <property type="match status" value="1"/>
</dbReference>
<reference evidence="4" key="1">
    <citation type="submission" date="2021-05" db="EMBL/GenBank/DDBJ databases">
        <authorList>
            <person name="Pietrasiak N."/>
            <person name="Ward R."/>
            <person name="Stajich J.E."/>
            <person name="Kurbessoian T."/>
        </authorList>
    </citation>
    <scope>NUCLEOTIDE SEQUENCE</scope>
    <source>
        <strain evidence="4">GSE-NOS-MK-12-04C</strain>
    </source>
</reference>
<evidence type="ECO:0000259" key="3">
    <source>
        <dbReference type="PROSITE" id="PS50102"/>
    </source>
</evidence>
<keyword evidence="1" id="KW-0694">RNA-binding</keyword>
<dbReference type="EMBL" id="JAHHGZ010000058">
    <property type="protein sequence ID" value="MBW4671959.1"/>
    <property type="molecule type" value="Genomic_DNA"/>
</dbReference>
<dbReference type="InterPro" id="IPR012677">
    <property type="entry name" value="Nucleotide-bd_a/b_plait_sf"/>
</dbReference>
<evidence type="ECO:0000313" key="5">
    <source>
        <dbReference type="Proteomes" id="UP000729701"/>
    </source>
</evidence>
<organism evidence="4 5">
    <name type="scientific">Cyanomargarita calcarea GSE-NOS-MK-12-04C</name>
    <dbReference type="NCBI Taxonomy" id="2839659"/>
    <lineage>
        <taxon>Bacteria</taxon>
        <taxon>Bacillati</taxon>
        <taxon>Cyanobacteriota</taxon>
        <taxon>Cyanophyceae</taxon>
        <taxon>Nostocales</taxon>
        <taxon>Cyanomargaritaceae</taxon>
        <taxon>Cyanomargarita</taxon>
    </lineage>
</organism>
<sequence length="108" mass="11470">MSIYVGNLSYEVVQDDLKKVFLEYGTVKSVQLPVDRETGRVRGFAFVEMGTDAEELAAIEALDGAEWMGRNLKVNKAKPKSDSGSFGGDRRGGGAGGGGGGGGYSRRY</sequence>
<dbReference type="InterPro" id="IPR052462">
    <property type="entry name" value="SLIRP/GR-RBP-like"/>
</dbReference>
<comment type="caution">
    <text evidence="4">The sequence shown here is derived from an EMBL/GenBank/DDBJ whole genome shotgun (WGS) entry which is preliminary data.</text>
</comment>
<dbReference type="PROSITE" id="PS50102">
    <property type="entry name" value="RRM"/>
    <property type="match status" value="1"/>
</dbReference>
<reference evidence="4" key="2">
    <citation type="journal article" date="2022" name="Microbiol. Resour. Announc.">
        <title>Metagenome Sequencing to Explore Phylogenomics of Terrestrial Cyanobacteria.</title>
        <authorList>
            <person name="Ward R.D."/>
            <person name="Stajich J.E."/>
            <person name="Johansen J.R."/>
            <person name="Huntemann M."/>
            <person name="Clum A."/>
            <person name="Foster B."/>
            <person name="Foster B."/>
            <person name="Roux S."/>
            <person name="Palaniappan K."/>
            <person name="Varghese N."/>
            <person name="Mukherjee S."/>
            <person name="Reddy T.B.K."/>
            <person name="Daum C."/>
            <person name="Copeland A."/>
            <person name="Chen I.A."/>
            <person name="Ivanova N.N."/>
            <person name="Kyrpides N.C."/>
            <person name="Shapiro N."/>
            <person name="Eloe-Fadrosh E.A."/>
            <person name="Pietrasiak N."/>
        </authorList>
    </citation>
    <scope>NUCLEOTIDE SEQUENCE</scope>
    <source>
        <strain evidence="4">GSE-NOS-MK-12-04C</strain>
    </source>
</reference>
<feature type="compositionally biased region" description="Gly residues" evidence="2">
    <location>
        <begin position="93"/>
        <end position="108"/>
    </location>
</feature>
<evidence type="ECO:0000256" key="1">
    <source>
        <dbReference type="ARBA" id="ARBA00022884"/>
    </source>
</evidence>
<accession>A0A951QTP6</accession>
<dbReference type="GO" id="GO:0003723">
    <property type="term" value="F:RNA binding"/>
    <property type="evidence" value="ECO:0007669"/>
    <property type="project" value="UniProtKB-KW"/>
</dbReference>
<name>A0A951QTP6_9CYAN</name>
<dbReference type="Gene3D" id="3.30.70.330">
    <property type="match status" value="1"/>
</dbReference>
<dbReference type="Proteomes" id="UP000729701">
    <property type="component" value="Unassembled WGS sequence"/>
</dbReference>
<gene>
    <name evidence="4" type="ORF">KME60_32185</name>
</gene>
<dbReference type="SUPFAM" id="SSF54928">
    <property type="entry name" value="RNA-binding domain, RBD"/>
    <property type="match status" value="1"/>
</dbReference>
<evidence type="ECO:0000256" key="2">
    <source>
        <dbReference type="SAM" id="MobiDB-lite"/>
    </source>
</evidence>
<dbReference type="AlphaFoldDB" id="A0A951QTP6"/>
<protein>
    <submittedName>
        <fullName evidence="4">RNA-binding protein</fullName>
    </submittedName>
</protein>
<dbReference type="PANTHER" id="PTHR48027">
    <property type="entry name" value="HETEROGENEOUS NUCLEAR RIBONUCLEOPROTEIN 87F-RELATED"/>
    <property type="match status" value="1"/>
</dbReference>
<dbReference type="InterPro" id="IPR000504">
    <property type="entry name" value="RRM_dom"/>
</dbReference>